<keyword evidence="3" id="KW-1185">Reference proteome</keyword>
<protein>
    <submittedName>
        <fullName evidence="2">Uncharacterized protein</fullName>
    </submittedName>
</protein>
<dbReference type="AlphaFoldDB" id="A0A3P7KRZ3"/>
<feature type="compositionally biased region" description="Polar residues" evidence="1">
    <location>
        <begin position="31"/>
        <end position="42"/>
    </location>
</feature>
<sequence length="99" mass="10871">MQNRNLFVFSEDSLEHLITSSSSSAEPGEVTTPSTSASASQKSIKKDKTSLKQKLGNYADVLKGIMQTMMDPSGNSLEVEELLDEVNKFVPRNVVVSEY</sequence>
<gene>
    <name evidence="2" type="ORF">SVUK_LOCUS5010</name>
</gene>
<feature type="region of interest" description="Disordered" evidence="1">
    <location>
        <begin position="18"/>
        <end position="48"/>
    </location>
</feature>
<evidence type="ECO:0000256" key="1">
    <source>
        <dbReference type="SAM" id="MobiDB-lite"/>
    </source>
</evidence>
<dbReference type="EMBL" id="UYYB01014391">
    <property type="protein sequence ID" value="VDM70012.1"/>
    <property type="molecule type" value="Genomic_DNA"/>
</dbReference>
<accession>A0A3P7KRZ3</accession>
<evidence type="ECO:0000313" key="3">
    <source>
        <dbReference type="Proteomes" id="UP000270094"/>
    </source>
</evidence>
<dbReference type="Proteomes" id="UP000270094">
    <property type="component" value="Unassembled WGS sequence"/>
</dbReference>
<proteinExistence type="predicted"/>
<reference evidence="2 3" key="1">
    <citation type="submission" date="2018-11" db="EMBL/GenBank/DDBJ databases">
        <authorList>
            <consortium name="Pathogen Informatics"/>
        </authorList>
    </citation>
    <scope>NUCLEOTIDE SEQUENCE [LARGE SCALE GENOMIC DNA]</scope>
</reference>
<name>A0A3P7KRZ3_STRVU</name>
<organism evidence="2 3">
    <name type="scientific">Strongylus vulgaris</name>
    <name type="common">Blood worm</name>
    <dbReference type="NCBI Taxonomy" id="40348"/>
    <lineage>
        <taxon>Eukaryota</taxon>
        <taxon>Metazoa</taxon>
        <taxon>Ecdysozoa</taxon>
        <taxon>Nematoda</taxon>
        <taxon>Chromadorea</taxon>
        <taxon>Rhabditida</taxon>
        <taxon>Rhabditina</taxon>
        <taxon>Rhabditomorpha</taxon>
        <taxon>Strongyloidea</taxon>
        <taxon>Strongylidae</taxon>
        <taxon>Strongylus</taxon>
    </lineage>
</organism>
<evidence type="ECO:0000313" key="2">
    <source>
        <dbReference type="EMBL" id="VDM70012.1"/>
    </source>
</evidence>